<dbReference type="EMBL" id="LT828648">
    <property type="protein sequence ID" value="SLM49201.1"/>
    <property type="molecule type" value="Genomic_DNA"/>
</dbReference>
<proteinExistence type="predicted"/>
<protein>
    <submittedName>
        <fullName evidence="3">Uncharacterized protein</fullName>
    </submittedName>
</protein>
<dbReference type="Proteomes" id="UP000192042">
    <property type="component" value="Chromosome I"/>
</dbReference>
<organism evidence="3 4">
    <name type="scientific">Nitrospira japonica</name>
    <dbReference type="NCBI Taxonomy" id="1325564"/>
    <lineage>
        <taxon>Bacteria</taxon>
        <taxon>Pseudomonadati</taxon>
        <taxon>Nitrospirota</taxon>
        <taxon>Nitrospiria</taxon>
        <taxon>Nitrospirales</taxon>
        <taxon>Nitrospiraceae</taxon>
        <taxon>Nitrospira</taxon>
    </lineage>
</organism>
<dbReference type="AlphaFoldDB" id="A0A1W1I8F6"/>
<evidence type="ECO:0000256" key="1">
    <source>
        <dbReference type="SAM" id="MobiDB-lite"/>
    </source>
</evidence>
<feature type="transmembrane region" description="Helical" evidence="2">
    <location>
        <begin position="20"/>
        <end position="39"/>
    </location>
</feature>
<feature type="region of interest" description="Disordered" evidence="1">
    <location>
        <begin position="210"/>
        <end position="261"/>
    </location>
</feature>
<feature type="compositionally biased region" description="Polar residues" evidence="1">
    <location>
        <begin position="210"/>
        <end position="234"/>
    </location>
</feature>
<dbReference type="RefSeq" id="WP_172834349.1">
    <property type="nucleotide sequence ID" value="NZ_LT828648.1"/>
</dbReference>
<dbReference type="KEGG" id="nja:NSJP_3034"/>
<sequence length="492" mass="53709">MKQTVLTPECSRWQKLNLRLILYVIGSVLLVGVPAPASVKAFGDLLFCHGCTYDTVRLSCPGPVMKKPATFSSNPPGFASYPFEEQCPVSLQAGQYHNGVIHLFFEGRWNPSETRQDRPNAVETLFVENYEQFFPNRQMKGPGERRIFVYWTARCTADPWLQGGTCQRLGEYVPADVKAAFPSEIDDKPFPLTKDSLSAKLKQQLIKQYQAANPQGSPRMSNQQRIQSMMTEPQQAPMVKPSQSSQVMMAQPPQSQVMTQSQTANVMEAQPQSALPKTQASTGALARSGLFSRGVDEKDGQILNQEGNEAPAEAAAETSDPAVIEERTPEMVEPVALKLDRSFHATDAKGEAVELKTGAYEVGPIMDLQLGLAKEGQSTVLLNAKQDRHSFPIHRTLALVIPGPSDDMHLLYLTADGRRFDAIGFPSAVKPRSVDHIAPLPDKTIEAAVLAASVSPRGVSSPPCQPNPASTGPHWIPVPCTVHTQPHQPSGP</sequence>
<name>A0A1W1I8F6_9BACT</name>
<gene>
    <name evidence="3" type="ORF">NSJP_3034</name>
</gene>
<feature type="compositionally biased region" description="Polar residues" evidence="1">
    <location>
        <begin position="241"/>
        <end position="261"/>
    </location>
</feature>
<evidence type="ECO:0000313" key="3">
    <source>
        <dbReference type="EMBL" id="SLM49201.1"/>
    </source>
</evidence>
<keyword evidence="4" id="KW-1185">Reference proteome</keyword>
<reference evidence="3 4" key="1">
    <citation type="submission" date="2017-03" db="EMBL/GenBank/DDBJ databases">
        <authorList>
            <person name="Afonso C.L."/>
            <person name="Miller P.J."/>
            <person name="Scott M.A."/>
            <person name="Spackman E."/>
            <person name="Goraichik I."/>
            <person name="Dimitrov K.M."/>
            <person name="Suarez D.L."/>
            <person name="Swayne D.E."/>
        </authorList>
    </citation>
    <scope>NUCLEOTIDE SEQUENCE [LARGE SCALE GENOMIC DNA]</scope>
    <source>
        <strain evidence="3">Genome sequencing of Nitrospira japonica strain NJ11</strain>
    </source>
</reference>
<evidence type="ECO:0000256" key="2">
    <source>
        <dbReference type="SAM" id="Phobius"/>
    </source>
</evidence>
<keyword evidence="2" id="KW-1133">Transmembrane helix</keyword>
<accession>A0A1W1I8F6</accession>
<keyword evidence="2" id="KW-0472">Membrane</keyword>
<keyword evidence="2" id="KW-0812">Transmembrane</keyword>
<evidence type="ECO:0000313" key="4">
    <source>
        <dbReference type="Proteomes" id="UP000192042"/>
    </source>
</evidence>